<dbReference type="EMBL" id="QNTQ01000005">
    <property type="protein sequence ID" value="RBI86259.1"/>
    <property type="molecule type" value="Genomic_DNA"/>
</dbReference>
<reference evidence="8 9" key="1">
    <citation type="submission" date="2018-07" db="EMBL/GenBank/DDBJ databases">
        <title>Rhodosalinus sp. strain E84T genomic sequence and assembly.</title>
        <authorList>
            <person name="Liu Z.-W."/>
            <person name="Lu D.-C."/>
        </authorList>
    </citation>
    <scope>NUCLEOTIDE SEQUENCE [LARGE SCALE GENOMIC DNA]</scope>
    <source>
        <strain evidence="8 9">E84</strain>
    </source>
</reference>
<dbReference type="Gene3D" id="1.20.272.10">
    <property type="match status" value="1"/>
</dbReference>
<dbReference type="Gene3D" id="3.40.50.300">
    <property type="entry name" value="P-loop containing nucleotide triphosphate hydrolases"/>
    <property type="match status" value="1"/>
</dbReference>
<evidence type="ECO:0000313" key="8">
    <source>
        <dbReference type="EMBL" id="RBI86259.1"/>
    </source>
</evidence>
<evidence type="ECO:0000256" key="2">
    <source>
        <dbReference type="ARBA" id="ARBA00022679"/>
    </source>
</evidence>
<evidence type="ECO:0000256" key="3">
    <source>
        <dbReference type="ARBA" id="ARBA00022695"/>
    </source>
</evidence>
<organism evidence="8 9">
    <name type="scientific">Rhodosalinus halophilus</name>
    <dbReference type="NCBI Taxonomy" id="2259333"/>
    <lineage>
        <taxon>Bacteria</taxon>
        <taxon>Pseudomonadati</taxon>
        <taxon>Pseudomonadota</taxon>
        <taxon>Alphaproteobacteria</taxon>
        <taxon>Rhodobacterales</taxon>
        <taxon>Paracoccaceae</taxon>
        <taxon>Rhodosalinus</taxon>
    </lineage>
</organism>
<accession>A0A365UAT1</accession>
<comment type="similarity">
    <text evidence="6">Belongs to the DNA polymerase HolA subunit family.</text>
</comment>
<dbReference type="InterPro" id="IPR005790">
    <property type="entry name" value="DNA_polIII_delta"/>
</dbReference>
<dbReference type="InterPro" id="IPR008921">
    <property type="entry name" value="DNA_pol3_clamp-load_cplx_C"/>
</dbReference>
<dbReference type="Proteomes" id="UP000253370">
    <property type="component" value="Unassembled WGS sequence"/>
</dbReference>
<proteinExistence type="inferred from homology"/>
<evidence type="ECO:0000256" key="6">
    <source>
        <dbReference type="ARBA" id="ARBA00034754"/>
    </source>
</evidence>
<protein>
    <recommendedName>
        <fullName evidence="1">DNA-directed DNA polymerase</fullName>
        <ecNumber evidence="1">2.7.7.7</ecNumber>
    </recommendedName>
</protein>
<evidence type="ECO:0000256" key="1">
    <source>
        <dbReference type="ARBA" id="ARBA00012417"/>
    </source>
</evidence>
<dbReference type="GO" id="GO:0006261">
    <property type="term" value="P:DNA-templated DNA replication"/>
    <property type="evidence" value="ECO:0007669"/>
    <property type="project" value="TreeGrafter"/>
</dbReference>
<keyword evidence="3" id="KW-0548">Nucleotidyltransferase</keyword>
<evidence type="ECO:0000256" key="7">
    <source>
        <dbReference type="ARBA" id="ARBA00049244"/>
    </source>
</evidence>
<sequence>MKLSAREVAGYCARPDPEAAGLLLYGGDPMRVAHRRQQAVAALIGPQGEAEMRLARIAGADLRRDPAALMDAVKAQSFFPGPRVALVEEAGDSQAETIAAALGDWRPGDAQIVVTAGQLKPASKLRKLFEGHRSARAAAIYDDPPGREEIQAELARAGLAGASGPALDALFALGRTLEPGDFRQTLEKLALYKLDDETPLSAEEVGLLAPASTEAEADDVVHAAAEAREGEIGPLMQRLSAQGVTPVRLSIAAGRHFRQLYRAASDPEGPGKGIARLRPPVWGPRRDRMEKQARDWGAARLQTALQLLADTDRALRSANQTAPQMAVMERTLLRLSRLRGRR</sequence>
<comment type="caution">
    <text evidence="8">The sequence shown here is derived from an EMBL/GenBank/DDBJ whole genome shotgun (WGS) entry which is preliminary data.</text>
</comment>
<evidence type="ECO:0000256" key="4">
    <source>
        <dbReference type="ARBA" id="ARBA00022705"/>
    </source>
</evidence>
<evidence type="ECO:0000256" key="5">
    <source>
        <dbReference type="ARBA" id="ARBA00022932"/>
    </source>
</evidence>
<name>A0A365UAT1_9RHOB</name>
<dbReference type="SUPFAM" id="SSF48019">
    <property type="entry name" value="post-AAA+ oligomerization domain-like"/>
    <property type="match status" value="1"/>
</dbReference>
<dbReference type="RefSeq" id="WP_113288496.1">
    <property type="nucleotide sequence ID" value="NZ_QNTQ01000005.1"/>
</dbReference>
<dbReference type="GO" id="GO:0003887">
    <property type="term" value="F:DNA-directed DNA polymerase activity"/>
    <property type="evidence" value="ECO:0007669"/>
    <property type="project" value="UniProtKB-KW"/>
</dbReference>
<dbReference type="InterPro" id="IPR027417">
    <property type="entry name" value="P-loop_NTPase"/>
</dbReference>
<keyword evidence="4" id="KW-0235">DNA replication</keyword>
<dbReference type="PANTHER" id="PTHR34388:SF1">
    <property type="entry name" value="DNA POLYMERASE III SUBUNIT DELTA"/>
    <property type="match status" value="1"/>
</dbReference>
<dbReference type="EC" id="2.7.7.7" evidence="1"/>
<evidence type="ECO:0000313" key="9">
    <source>
        <dbReference type="Proteomes" id="UP000253370"/>
    </source>
</evidence>
<dbReference type="GO" id="GO:0009360">
    <property type="term" value="C:DNA polymerase III complex"/>
    <property type="evidence" value="ECO:0007669"/>
    <property type="project" value="TreeGrafter"/>
</dbReference>
<dbReference type="PANTHER" id="PTHR34388">
    <property type="entry name" value="DNA POLYMERASE III SUBUNIT DELTA"/>
    <property type="match status" value="1"/>
</dbReference>
<dbReference type="AlphaFoldDB" id="A0A365UAT1"/>
<dbReference type="NCBIfam" id="TIGR01128">
    <property type="entry name" value="holA"/>
    <property type="match status" value="1"/>
</dbReference>
<comment type="catalytic activity">
    <reaction evidence="7">
        <text>DNA(n) + a 2'-deoxyribonucleoside 5'-triphosphate = DNA(n+1) + diphosphate</text>
        <dbReference type="Rhea" id="RHEA:22508"/>
        <dbReference type="Rhea" id="RHEA-COMP:17339"/>
        <dbReference type="Rhea" id="RHEA-COMP:17340"/>
        <dbReference type="ChEBI" id="CHEBI:33019"/>
        <dbReference type="ChEBI" id="CHEBI:61560"/>
        <dbReference type="ChEBI" id="CHEBI:173112"/>
        <dbReference type="EC" id="2.7.7.7"/>
    </reaction>
</comment>
<keyword evidence="9" id="KW-1185">Reference proteome</keyword>
<keyword evidence="5" id="KW-0239">DNA-directed DNA polymerase</keyword>
<gene>
    <name evidence="8" type="ORF">DRV85_05760</name>
</gene>
<dbReference type="OrthoDB" id="9804983at2"/>
<keyword evidence="2" id="KW-0808">Transferase</keyword>
<dbReference type="GO" id="GO:0003677">
    <property type="term" value="F:DNA binding"/>
    <property type="evidence" value="ECO:0007669"/>
    <property type="project" value="InterPro"/>
</dbReference>